<accession>A0A5C2HGY6</accession>
<dbReference type="Proteomes" id="UP000322726">
    <property type="component" value="Chromosome"/>
</dbReference>
<sequence length="164" mass="18892">MKYIFSLLLFIGILNAAGVKPVNNELYINECASCHFGYQPGLLPSKSWDKVMNNLSNHFGTDASLDQEDFDKIYKYIMENSAEKAMNYKRSRRIVNSLASYTQDINSITKVPYIIRKHREIPKRLITQDKVKTLSNCTACHTTAKKGIYSERDIRIPGYGRWDD</sequence>
<dbReference type="OrthoDB" id="5296814at2"/>
<dbReference type="GO" id="GO:0020037">
    <property type="term" value="F:heme binding"/>
    <property type="evidence" value="ECO:0007669"/>
    <property type="project" value="InterPro"/>
</dbReference>
<dbReference type="AlphaFoldDB" id="A0A5C2HGY6"/>
<evidence type="ECO:0000313" key="1">
    <source>
        <dbReference type="EMBL" id="QEP35652.1"/>
    </source>
</evidence>
<dbReference type="GO" id="GO:0009055">
    <property type="term" value="F:electron transfer activity"/>
    <property type="evidence" value="ECO:0007669"/>
    <property type="project" value="InterPro"/>
</dbReference>
<keyword evidence="2" id="KW-1185">Reference proteome</keyword>
<reference evidence="2" key="1">
    <citation type="submission" date="2019-09" db="EMBL/GenBank/DDBJ databases">
        <title>Complete genome sequencing of four Arcobacter species reveals a diverse suite of mobile elements.</title>
        <authorList>
            <person name="On S.L.W."/>
            <person name="Miller W.G."/>
            <person name="Biggs P."/>
            <person name="Cornelius A."/>
            <person name="Vandamme P."/>
        </authorList>
    </citation>
    <scope>NUCLEOTIDE SEQUENCE [LARGE SCALE GENOMIC DNA]</scope>
    <source>
        <strain evidence="2">LMG 26638</strain>
    </source>
</reference>
<dbReference type="InterPro" id="IPR018588">
    <property type="entry name" value="Dihaem_cytochrome-c"/>
</dbReference>
<evidence type="ECO:0000313" key="2">
    <source>
        <dbReference type="Proteomes" id="UP000322726"/>
    </source>
</evidence>
<dbReference type="Pfam" id="PF09626">
    <property type="entry name" value="DHC"/>
    <property type="match status" value="1"/>
</dbReference>
<dbReference type="SUPFAM" id="SSF46626">
    <property type="entry name" value="Cytochrome c"/>
    <property type="match status" value="1"/>
</dbReference>
<name>A0A5C2HGY6_9BACT</name>
<organism evidence="1 2">
    <name type="scientific">Malaciobacter pacificus</name>
    <dbReference type="NCBI Taxonomy" id="1080223"/>
    <lineage>
        <taxon>Bacteria</taxon>
        <taxon>Pseudomonadati</taxon>
        <taxon>Campylobacterota</taxon>
        <taxon>Epsilonproteobacteria</taxon>
        <taxon>Campylobacterales</taxon>
        <taxon>Arcobacteraceae</taxon>
        <taxon>Malaciobacter</taxon>
    </lineage>
</organism>
<dbReference type="EMBL" id="CP035928">
    <property type="protein sequence ID" value="QEP35652.1"/>
    <property type="molecule type" value="Genomic_DNA"/>
</dbReference>
<reference evidence="1 2" key="3">
    <citation type="submission" date="2019-09" db="EMBL/GenBank/DDBJ databases">
        <title>Taxonomic note: a critical rebuttal of the proposed division of the genus Arcobacter into six genera, emended descriptions of Arcobacter anaerophilus and the genus Arcobacter, and an assessment of genus-level boundaries for Epsilonproteobacteria using in silico genomic comparator tools.</title>
        <authorList>
            <person name="On S.L.W."/>
            <person name="Miller W.G."/>
            <person name="Biggs P."/>
            <person name="Cornelius A."/>
            <person name="Vandamme P."/>
        </authorList>
    </citation>
    <scope>NUCLEOTIDE SEQUENCE [LARGE SCALE GENOMIC DNA]</scope>
    <source>
        <strain evidence="1 2">LMG 26638</strain>
    </source>
</reference>
<gene>
    <name evidence="1" type="ORF">APAC_2611</name>
</gene>
<dbReference type="InterPro" id="IPR036909">
    <property type="entry name" value="Cyt_c-like_dom_sf"/>
</dbReference>
<dbReference type="RefSeq" id="WP_130234537.1">
    <property type="nucleotide sequence ID" value="NZ_BMEF01000026.1"/>
</dbReference>
<reference evidence="1 2" key="2">
    <citation type="submission" date="2019-09" db="EMBL/GenBank/DDBJ databases">
        <title>Complete genome sequencing of four Arcobacter species reveals a diverse suite of mobile elements.</title>
        <authorList>
            <person name="Miller W.G."/>
            <person name="Yee E."/>
            <person name="Bono J.L."/>
        </authorList>
    </citation>
    <scope>NUCLEOTIDE SEQUENCE [LARGE SCALE GENOMIC DNA]</scope>
    <source>
        <strain evidence="1 2">LMG 26638</strain>
    </source>
</reference>
<proteinExistence type="predicted"/>
<protein>
    <submittedName>
        <fullName evidence="1">Diheme cytochrome c</fullName>
    </submittedName>
</protein>
<dbReference type="KEGG" id="apai:APAC_2611"/>